<dbReference type="PANTHER" id="PTHR21310">
    <property type="entry name" value="AMINOGLYCOSIDE PHOSPHOTRANSFERASE-RELATED-RELATED"/>
    <property type="match status" value="1"/>
</dbReference>
<accession>W9I9D1</accession>
<dbReference type="InterPro" id="IPR051678">
    <property type="entry name" value="AGP_Transferase"/>
</dbReference>
<gene>
    <name evidence="1" type="ORF">FOYG_10051</name>
</gene>
<sequence>MILLFIKSERSMSDALADPGKDPGEIRVLDPEIHEEDLRRIYGKMCRLLIQLFEPTLQTIGSLVEVGNNHSVAGRPITHNMNDMHNDLVDSEDDCRNKYVARYLFHLLAKKGHLSAFGFLEDNWSAQSQSLELSCSMPCGTDSFRLWCDDLRPQNILLDHHDNIVAALDWEFAYSAPTQFSLDPPCWLLLQLPELWPSGIDDWSQVYEARLRTWLLAMEDEEWGEGINFPANLSTYLRESWLSGRFWLDYATRKSWAFDTIFRKYPG</sequence>
<dbReference type="AlphaFoldDB" id="W9I9D1"/>
<evidence type="ECO:0000313" key="1">
    <source>
        <dbReference type="EMBL" id="EWY89111.1"/>
    </source>
</evidence>
<evidence type="ECO:0008006" key="3">
    <source>
        <dbReference type="Google" id="ProtNLM"/>
    </source>
</evidence>
<dbReference type="EMBL" id="JH717844">
    <property type="protein sequence ID" value="EWY89111.1"/>
    <property type="molecule type" value="Genomic_DNA"/>
</dbReference>
<organism evidence="1 2">
    <name type="scientific">Fusarium oxysporum NRRL 32931</name>
    <dbReference type="NCBI Taxonomy" id="660029"/>
    <lineage>
        <taxon>Eukaryota</taxon>
        <taxon>Fungi</taxon>
        <taxon>Dikarya</taxon>
        <taxon>Ascomycota</taxon>
        <taxon>Pezizomycotina</taxon>
        <taxon>Sordariomycetes</taxon>
        <taxon>Hypocreomycetidae</taxon>
        <taxon>Hypocreales</taxon>
        <taxon>Nectriaceae</taxon>
        <taxon>Fusarium</taxon>
        <taxon>Fusarium oxysporum species complex</taxon>
    </lineage>
</organism>
<protein>
    <recommendedName>
        <fullName evidence="3">Aminoglycoside phosphotransferase domain-containing protein</fullName>
    </recommendedName>
</protein>
<name>W9I9D1_FUSOX</name>
<evidence type="ECO:0000313" key="2">
    <source>
        <dbReference type="Proteomes" id="UP000030753"/>
    </source>
</evidence>
<dbReference type="PANTHER" id="PTHR21310:SF37">
    <property type="entry name" value="AMINOGLYCOSIDE PHOSPHOTRANSFERASE DOMAIN-CONTAINING PROTEIN"/>
    <property type="match status" value="1"/>
</dbReference>
<dbReference type="Proteomes" id="UP000030753">
    <property type="component" value="Unassembled WGS sequence"/>
</dbReference>
<proteinExistence type="predicted"/>
<reference evidence="1 2" key="1">
    <citation type="submission" date="2011-06" db="EMBL/GenBank/DDBJ databases">
        <title>The Genome Sequence of Fusarium oxysporum FOSC 3-a.</title>
        <authorList>
            <consortium name="The Broad Institute Genome Sequencing Platform"/>
            <person name="Ma L.-J."/>
            <person name="Gale L.R."/>
            <person name="Schwartz D.C."/>
            <person name="Zhou S."/>
            <person name="Corby-Kistler H."/>
            <person name="Young S.K."/>
            <person name="Zeng Q."/>
            <person name="Gargeya S."/>
            <person name="Fitzgerald M."/>
            <person name="Haas B."/>
            <person name="Abouelleil A."/>
            <person name="Alvarado L."/>
            <person name="Arachchi H.M."/>
            <person name="Berlin A."/>
            <person name="Brown A."/>
            <person name="Chapman S.B."/>
            <person name="Chen Z."/>
            <person name="Dunbar C."/>
            <person name="Freedman E."/>
            <person name="Gearin G."/>
            <person name="Gellesch M."/>
            <person name="Goldberg J."/>
            <person name="Griggs A."/>
            <person name="Gujja S."/>
            <person name="Heiman D."/>
            <person name="Howarth C."/>
            <person name="Larson L."/>
            <person name="Lui A."/>
            <person name="MacDonald P.J.P."/>
            <person name="Mehta T."/>
            <person name="Montmayeur A."/>
            <person name="Murphy C."/>
            <person name="Neiman D."/>
            <person name="Pearson M."/>
            <person name="Priest M."/>
            <person name="Roberts A."/>
            <person name="Saif S."/>
            <person name="Shea T."/>
            <person name="Shenoy N."/>
            <person name="Sisk P."/>
            <person name="Stolte C."/>
            <person name="Sykes S."/>
            <person name="Wortman J."/>
            <person name="Nusbaum C."/>
            <person name="Birren B."/>
        </authorList>
    </citation>
    <scope>NUCLEOTIDE SEQUENCE [LARGE SCALE GENOMIC DNA]</scope>
    <source>
        <strain evidence="2">FOSC 3-a</strain>
    </source>
</reference>